<reference evidence="13" key="1">
    <citation type="submission" date="2013-02" db="EMBL/GenBank/DDBJ databases">
        <authorList>
            <person name="Cross G.A.M."/>
            <person name="Kim H.-S."/>
            <person name="Wickstead B."/>
        </authorList>
    </citation>
    <scope>NUCLEOTIDE SEQUENCE</scope>
    <source>
        <strain evidence="13">Lister 427</strain>
    </source>
</reference>
<feature type="chain" id="PRO_5004058552" evidence="10">
    <location>
        <begin position="20"/>
        <end position="509"/>
    </location>
</feature>
<evidence type="ECO:0000256" key="4">
    <source>
        <dbReference type="ARBA" id="ARBA00022622"/>
    </source>
</evidence>
<evidence type="ECO:0000256" key="10">
    <source>
        <dbReference type="SAM" id="SignalP"/>
    </source>
</evidence>
<comment type="subcellular location">
    <subcellularLocation>
        <location evidence="2">Cell membrane</location>
        <topology evidence="2">Lipid-anchor</topology>
        <topology evidence="2">GPI-anchor</topology>
    </subcellularLocation>
</comment>
<evidence type="ECO:0000256" key="2">
    <source>
        <dbReference type="ARBA" id="ARBA00004609"/>
    </source>
</evidence>
<feature type="signal peptide" evidence="10">
    <location>
        <begin position="1"/>
        <end position="19"/>
    </location>
</feature>
<evidence type="ECO:0000256" key="6">
    <source>
        <dbReference type="ARBA" id="ARBA00023136"/>
    </source>
</evidence>
<dbReference type="AlphaFoldDB" id="M4SXT8"/>
<dbReference type="VEuPathDB" id="TriTrypDB:Tb1125.Tb09.v4.0023"/>
<keyword evidence="4" id="KW-0336">GPI-anchor</keyword>
<reference evidence="13" key="2">
    <citation type="journal article" date="2014" name="Mol. Biochem. Parasitol.">
        <title>Capturing the variant surface glycoprotein repertoire (the VSGnome) of Trypanosoma brucei Lister 427.</title>
        <authorList>
            <person name="Cross G.A."/>
            <person name="Kim H.S."/>
            <person name="Wickstead B."/>
        </authorList>
    </citation>
    <scope>NUCLEOTIDE SEQUENCE</scope>
    <source>
        <strain evidence="13">Lister 427</strain>
    </source>
</reference>
<evidence type="ECO:0000256" key="3">
    <source>
        <dbReference type="ARBA" id="ARBA00022475"/>
    </source>
</evidence>
<evidence type="ECO:0000259" key="12">
    <source>
        <dbReference type="Pfam" id="PF13206"/>
    </source>
</evidence>
<feature type="region of interest" description="Disordered" evidence="9">
    <location>
        <begin position="372"/>
        <end position="443"/>
    </location>
</feature>
<evidence type="ECO:0000259" key="11">
    <source>
        <dbReference type="Pfam" id="PF10659"/>
    </source>
</evidence>
<dbReference type="Pfam" id="PF10659">
    <property type="entry name" value="Trypan_glycop_C"/>
    <property type="match status" value="1"/>
</dbReference>
<keyword evidence="3" id="KW-1003">Cell membrane</keyword>
<keyword evidence="7" id="KW-0325">Glycoprotein</keyword>
<organism evidence="13">
    <name type="scientific">Trypanosoma brucei</name>
    <dbReference type="NCBI Taxonomy" id="5691"/>
    <lineage>
        <taxon>Eukaryota</taxon>
        <taxon>Discoba</taxon>
        <taxon>Euglenozoa</taxon>
        <taxon>Kinetoplastea</taxon>
        <taxon>Metakinetoplastina</taxon>
        <taxon>Trypanosomatida</taxon>
        <taxon>Trypanosomatidae</taxon>
        <taxon>Trypanosoma</taxon>
    </lineage>
</organism>
<proteinExistence type="predicted"/>
<dbReference type="EMBL" id="KC613458">
    <property type="protein sequence ID" value="AGH60889.1"/>
    <property type="molecule type" value="Genomic_DNA"/>
</dbReference>
<evidence type="ECO:0000256" key="8">
    <source>
        <dbReference type="ARBA" id="ARBA00023288"/>
    </source>
</evidence>
<keyword evidence="5 10" id="KW-0732">Signal</keyword>
<dbReference type="GO" id="GO:0005886">
    <property type="term" value="C:plasma membrane"/>
    <property type="evidence" value="ECO:0007669"/>
    <property type="project" value="UniProtKB-SubCell"/>
</dbReference>
<evidence type="ECO:0000256" key="9">
    <source>
        <dbReference type="SAM" id="MobiDB-lite"/>
    </source>
</evidence>
<keyword evidence="8" id="KW-0449">Lipoprotein</keyword>
<evidence type="ECO:0000256" key="7">
    <source>
        <dbReference type="ARBA" id="ARBA00023180"/>
    </source>
</evidence>
<comment type="function">
    <text evidence="1">VSG forms a coat on the surface of the parasite. The trypanosome evades the immune response of the host by expressing a series of antigenically distinct VSGs from an estimated 1000 VSG genes.</text>
</comment>
<evidence type="ECO:0000313" key="13">
    <source>
        <dbReference type="EMBL" id="AGH60889.1"/>
    </source>
</evidence>
<sequence length="509" mass="53604">MRKVLGALCLFGAALTVSATNRNAREYKALCDLLSLGKGAPDLSITLDTSTAAAIVNDIFLLNLTTATESFKTNKDGELSPTKDDQKLEQIKQWKQNLEAIAAKTGDPPKAAYPMPQNPEAKAAANAFISKIHERAKSILENIQTGAASAKTETDNAKTLILDALYGDKNTKFEQAKLETNIDEHCKSDGANKDKIAISVSHDLMCICIAAKTSTDGNNICKHGISITTVGDGSGKTATATEYTKLENGCGLKKPPSGITGQIIRQRLNSFTTLIGAQAAAASTGPSMYVLGKPHTDGKCNGSSANGVCVDYTPHLADGNGQLPWEAKLLSAADKLDDAEAVMLQNAELTRELTNIQAAAWAELKAAASRTVETSKPAGSDGNPVEHGKKTCSKHETNTTCTENNCKWDGKTETGGTCKPKDGEGQTNQGAGDGASGAAAATSGCARHGSDKAACEKDKIGDKQNCAWRKGKEGETDEPEKKKCRSSSFLLKKQFALSVVSAAFVALLF</sequence>
<accession>M4SXT8</accession>
<dbReference type="VEuPathDB" id="TriTrypDB:Tb427_000592900"/>
<feature type="compositionally biased region" description="Basic and acidic residues" evidence="9">
    <location>
        <begin position="384"/>
        <end position="397"/>
    </location>
</feature>
<dbReference type="InterPro" id="IPR025932">
    <property type="entry name" value="Trypano_VSG_B_N_dom"/>
</dbReference>
<dbReference type="Pfam" id="PF13206">
    <property type="entry name" value="VSG_B"/>
    <property type="match status" value="1"/>
</dbReference>
<name>M4SXT8_9TRYP</name>
<evidence type="ECO:0000256" key="1">
    <source>
        <dbReference type="ARBA" id="ARBA00002523"/>
    </source>
</evidence>
<evidence type="ECO:0000256" key="5">
    <source>
        <dbReference type="ARBA" id="ARBA00022729"/>
    </source>
</evidence>
<dbReference type="InterPro" id="IPR019609">
    <property type="entry name" value="Variant_surf_glycoprt_trypan_C"/>
</dbReference>
<dbReference type="VEuPathDB" id="TriTrypDB:Tb11.v5.0595"/>
<feature type="domain" description="Trypanosome variant surface glycoprotein B-type N-terminal" evidence="12">
    <location>
        <begin position="14"/>
        <end position="354"/>
    </location>
</feature>
<keyword evidence="6" id="KW-0472">Membrane</keyword>
<feature type="domain" description="Trypanosome variant surface glycoprotein C-terminal" evidence="11">
    <location>
        <begin position="392"/>
        <end position="508"/>
    </location>
</feature>
<dbReference type="GO" id="GO:0098552">
    <property type="term" value="C:side of membrane"/>
    <property type="evidence" value="ECO:0007669"/>
    <property type="project" value="UniProtKB-KW"/>
</dbReference>
<protein>
    <submittedName>
        <fullName evidence="13">Variant surface glycoprotein 309</fullName>
    </submittedName>
</protein>